<gene>
    <name evidence="2" type="ORF">NW762_010865</name>
</gene>
<dbReference type="AlphaFoldDB" id="A0A9W8RR49"/>
<dbReference type="PANTHER" id="PTHR42749">
    <property type="entry name" value="CELL SHAPE-DETERMINING PROTEIN MREB"/>
    <property type="match status" value="1"/>
</dbReference>
<reference evidence="2" key="1">
    <citation type="submission" date="2022-09" db="EMBL/GenBank/DDBJ databases">
        <title>Fusarium specimens isolated from Avocado Roots.</title>
        <authorList>
            <person name="Stajich J."/>
            <person name="Roper C."/>
            <person name="Heimlech-Rivalta G."/>
        </authorList>
    </citation>
    <scope>NUCLEOTIDE SEQUENCE</scope>
    <source>
        <strain evidence="2">CF00136</strain>
    </source>
</reference>
<proteinExistence type="predicted"/>
<dbReference type="EMBL" id="JAOQAZ010000025">
    <property type="protein sequence ID" value="KAJ4252956.1"/>
    <property type="molecule type" value="Genomic_DNA"/>
</dbReference>
<feature type="chain" id="PRO_5040837318" evidence="1">
    <location>
        <begin position="22"/>
        <end position="402"/>
    </location>
</feature>
<sequence>MVSAILAMTVLVLTHEGGTYGSGAIDEGIGEVLRKRLKPHRYLEQNGITIEGIVRSLVHEFKTSIKPGWDMDNKTNNYLDVIGLVPFPGEPNVLRNRVVIRHHEIKKIFLDVLSPIKEILLEQLTASRNRGLSIDVCHLDLPNPFCATSDIGVQRVVVMGGFADSPTYQKYLRKSLDEYNEHTSCAAEWYHPTMSTVLNAVAGGGVIRAANKANGPQRIARSSYGLGRFEHWDAKLHKGQTPIKGYDNEKPYARTIDWMVKLGEEIEHDKEYAFECEYTFPSRKFGLPNKGPFELSDEVWVSDTASQSHLDVDGEHNKGSECLGLMKTDVTHLRRYFETRLDYKRKRGKGKVEWLVLTYHLVFKINGLNMNCRQVFRFEDGTEIHLNNLKASLAPGINLGAS</sequence>
<comment type="caution">
    <text evidence="2">The sequence shown here is derived from an EMBL/GenBank/DDBJ whole genome shotgun (WGS) entry which is preliminary data.</text>
</comment>
<keyword evidence="3" id="KW-1185">Reference proteome</keyword>
<dbReference type="OrthoDB" id="2963168at2759"/>
<feature type="signal peptide" evidence="1">
    <location>
        <begin position="1"/>
        <end position="21"/>
    </location>
</feature>
<accession>A0A9W8RR49</accession>
<dbReference type="Proteomes" id="UP001152049">
    <property type="component" value="Unassembled WGS sequence"/>
</dbReference>
<organism evidence="2 3">
    <name type="scientific">Fusarium torreyae</name>
    <dbReference type="NCBI Taxonomy" id="1237075"/>
    <lineage>
        <taxon>Eukaryota</taxon>
        <taxon>Fungi</taxon>
        <taxon>Dikarya</taxon>
        <taxon>Ascomycota</taxon>
        <taxon>Pezizomycotina</taxon>
        <taxon>Sordariomycetes</taxon>
        <taxon>Hypocreomycetidae</taxon>
        <taxon>Hypocreales</taxon>
        <taxon>Nectriaceae</taxon>
        <taxon>Fusarium</taxon>
    </lineage>
</organism>
<keyword evidence="1" id="KW-0732">Signal</keyword>
<evidence type="ECO:0000313" key="3">
    <source>
        <dbReference type="Proteomes" id="UP001152049"/>
    </source>
</evidence>
<dbReference type="PANTHER" id="PTHR42749:SF8">
    <property type="entry name" value="HSP70 FAMILY PROTEIN (AFU_ORTHOLOGUE AFUA_3G13740)"/>
    <property type="match status" value="1"/>
</dbReference>
<evidence type="ECO:0000256" key="1">
    <source>
        <dbReference type="SAM" id="SignalP"/>
    </source>
</evidence>
<name>A0A9W8RR49_9HYPO</name>
<protein>
    <submittedName>
        <fullName evidence="2">Uncharacterized protein</fullName>
    </submittedName>
</protein>
<evidence type="ECO:0000313" key="2">
    <source>
        <dbReference type="EMBL" id="KAJ4252956.1"/>
    </source>
</evidence>